<evidence type="ECO:0000259" key="3">
    <source>
        <dbReference type="Pfam" id="PF01416"/>
    </source>
</evidence>
<sequence>MPRYKLTIEYDGEPFVGWQRQPNGPSVQAALEEAVFAFTGERPPVQAAGRTDTGVHARGQIVHLDLSSERPVETIRSAINFHLKPQPVCVLVAELAPPGFHARFSATWRRYRYRIINRRAPPALDRGQLWHVPGSLDVDLMADAASVLVGHHDFNSFRSTSCQSPSALKTLDLLQVTRHGEEIHVDVGSRSFLHNQVRIMVGTLHLVGREQWTRGDVETALAARDRAHAGPTAPPHGLCLMEVRYELGADRKSDAEETVDDQ</sequence>
<dbReference type="InterPro" id="IPR001406">
    <property type="entry name" value="PsdUridine_synth_TruA"/>
</dbReference>
<comment type="subunit">
    <text evidence="1">Homodimer.</text>
</comment>
<keyword evidence="5" id="KW-1185">Reference proteome</keyword>
<dbReference type="PANTHER" id="PTHR11142">
    <property type="entry name" value="PSEUDOURIDYLATE SYNTHASE"/>
    <property type="match status" value="1"/>
</dbReference>
<comment type="caution">
    <text evidence="1">Lacks conserved residue(s) required for the propagation of feature annotation.</text>
</comment>
<dbReference type="PIRSF" id="PIRSF001430">
    <property type="entry name" value="tRNA_psdUrid_synth"/>
    <property type="match status" value="1"/>
</dbReference>
<evidence type="ECO:0000313" key="5">
    <source>
        <dbReference type="Proteomes" id="UP000727907"/>
    </source>
</evidence>
<comment type="similarity">
    <text evidence="1 2">Belongs to the tRNA pseudouridine synthase TruA family.</text>
</comment>
<evidence type="ECO:0000313" key="4">
    <source>
        <dbReference type="EMBL" id="MBU8872406.1"/>
    </source>
</evidence>
<comment type="function">
    <text evidence="1">Formation of pseudouridine at positions 38, 39 and 40 in the anticodon stem and loop of transfer RNAs.</text>
</comment>
<dbReference type="RefSeq" id="WP_216956379.1">
    <property type="nucleotide sequence ID" value="NZ_JAHOPB010000001.1"/>
</dbReference>
<dbReference type="GO" id="GO:0160147">
    <property type="term" value="F:tRNA pseudouridine(38-40) synthase activity"/>
    <property type="evidence" value="ECO:0007669"/>
    <property type="project" value="UniProtKB-EC"/>
</dbReference>
<evidence type="ECO:0000256" key="2">
    <source>
        <dbReference type="RuleBase" id="RU003792"/>
    </source>
</evidence>
<dbReference type="Pfam" id="PF01416">
    <property type="entry name" value="PseudoU_synth_1"/>
    <property type="match status" value="2"/>
</dbReference>
<proteinExistence type="inferred from homology"/>
<comment type="caution">
    <text evidence="4">The sequence shown here is derived from an EMBL/GenBank/DDBJ whole genome shotgun (WGS) entry which is preliminary data.</text>
</comment>
<accession>A0ABS6IDJ2</accession>
<dbReference type="HAMAP" id="MF_00171">
    <property type="entry name" value="TruA"/>
    <property type="match status" value="1"/>
</dbReference>
<dbReference type="InterPro" id="IPR020097">
    <property type="entry name" value="PsdUridine_synth_TruA_a/b_dom"/>
</dbReference>
<dbReference type="EC" id="5.4.99.12" evidence="1"/>
<keyword evidence="1 2" id="KW-0819">tRNA processing</keyword>
<organism evidence="4 5">
    <name type="scientific">Reyranella humidisoli</name>
    <dbReference type="NCBI Taxonomy" id="2849149"/>
    <lineage>
        <taxon>Bacteria</taxon>
        <taxon>Pseudomonadati</taxon>
        <taxon>Pseudomonadota</taxon>
        <taxon>Alphaproteobacteria</taxon>
        <taxon>Hyphomicrobiales</taxon>
        <taxon>Reyranellaceae</taxon>
        <taxon>Reyranella</taxon>
    </lineage>
</organism>
<feature type="domain" description="Pseudouridine synthase I TruA alpha/beta" evidence="3">
    <location>
        <begin position="8"/>
        <end position="104"/>
    </location>
</feature>
<comment type="catalytic activity">
    <reaction evidence="1 2">
        <text>uridine(38/39/40) in tRNA = pseudouridine(38/39/40) in tRNA</text>
        <dbReference type="Rhea" id="RHEA:22376"/>
        <dbReference type="Rhea" id="RHEA-COMP:10085"/>
        <dbReference type="Rhea" id="RHEA-COMP:10087"/>
        <dbReference type="ChEBI" id="CHEBI:65314"/>
        <dbReference type="ChEBI" id="CHEBI:65315"/>
        <dbReference type="EC" id="5.4.99.12"/>
    </reaction>
</comment>
<name>A0ABS6IDJ2_9HYPH</name>
<keyword evidence="1 2" id="KW-0413">Isomerase</keyword>
<gene>
    <name evidence="1 4" type="primary">truA</name>
    <name evidence="4" type="ORF">KQ910_01465</name>
</gene>
<reference evidence="4 5" key="1">
    <citation type="submission" date="2021-06" db="EMBL/GenBank/DDBJ databases">
        <authorList>
            <person name="Lee D.H."/>
        </authorList>
    </citation>
    <scope>NUCLEOTIDE SEQUENCE [LARGE SCALE GENOMIC DNA]</scope>
    <source>
        <strain evidence="4 5">MMS21-HV4-11</strain>
    </source>
</reference>
<dbReference type="CDD" id="cd02570">
    <property type="entry name" value="PseudoU_synth_EcTruA"/>
    <property type="match status" value="1"/>
</dbReference>
<dbReference type="Proteomes" id="UP000727907">
    <property type="component" value="Unassembled WGS sequence"/>
</dbReference>
<protein>
    <recommendedName>
        <fullName evidence="1">tRNA pseudouridine synthase A</fullName>
        <ecNumber evidence="1">5.4.99.12</ecNumber>
    </recommendedName>
    <alternativeName>
        <fullName evidence="1">tRNA pseudouridine(38-40) synthase</fullName>
    </alternativeName>
    <alternativeName>
        <fullName evidence="1">tRNA pseudouridylate synthase I</fullName>
    </alternativeName>
    <alternativeName>
        <fullName evidence="1">tRNA-uridine isomerase I</fullName>
    </alternativeName>
</protein>
<dbReference type="NCBIfam" id="TIGR00071">
    <property type="entry name" value="hisT_truA"/>
    <property type="match status" value="1"/>
</dbReference>
<evidence type="ECO:0000256" key="1">
    <source>
        <dbReference type="HAMAP-Rule" id="MF_00171"/>
    </source>
</evidence>
<feature type="domain" description="Pseudouridine synthase I TruA alpha/beta" evidence="3">
    <location>
        <begin position="144"/>
        <end position="246"/>
    </location>
</feature>
<feature type="binding site" evidence="1">
    <location>
        <position position="111"/>
    </location>
    <ligand>
        <name>substrate</name>
    </ligand>
</feature>
<dbReference type="PANTHER" id="PTHR11142:SF0">
    <property type="entry name" value="TRNA PSEUDOURIDINE SYNTHASE-LIKE 1"/>
    <property type="match status" value="1"/>
</dbReference>
<dbReference type="EMBL" id="JAHOPB010000001">
    <property type="protein sequence ID" value="MBU8872406.1"/>
    <property type="molecule type" value="Genomic_DNA"/>
</dbReference>
<feature type="active site" description="Nucleophile" evidence="1">
    <location>
        <position position="52"/>
    </location>
</feature>